<feature type="region of interest" description="Disordered" evidence="6">
    <location>
        <begin position="1"/>
        <end position="43"/>
    </location>
</feature>
<evidence type="ECO:0000259" key="9">
    <source>
        <dbReference type="Pfam" id="PF12821"/>
    </source>
</evidence>
<evidence type="ECO:0000256" key="4">
    <source>
        <dbReference type="ARBA" id="ARBA00023136"/>
    </source>
</evidence>
<evidence type="ECO:0000256" key="6">
    <source>
        <dbReference type="SAM" id="MobiDB-lite"/>
    </source>
</evidence>
<evidence type="ECO:0000256" key="5">
    <source>
        <dbReference type="ARBA" id="ARBA00034125"/>
    </source>
</evidence>
<gene>
    <name evidence="10" type="ORF">TCE0_013r00779</name>
</gene>
<comment type="subcellular location">
    <subcellularLocation>
        <location evidence="1">Membrane</location>
        <topology evidence="1">Multi-pass membrane protein</topology>
    </subcellularLocation>
</comment>
<feature type="transmembrane region" description="Helical" evidence="7">
    <location>
        <begin position="493"/>
        <end position="514"/>
    </location>
</feature>
<feature type="compositionally biased region" description="Basic residues" evidence="6">
    <location>
        <begin position="179"/>
        <end position="188"/>
    </location>
</feature>
<feature type="transmembrane region" description="Helical" evidence="7">
    <location>
        <begin position="526"/>
        <end position="549"/>
    </location>
</feature>
<dbReference type="PANTHER" id="PTHR31082:SF4">
    <property type="entry name" value="PHEROMONE-REGULATED MEMBRANE PROTEIN 10"/>
    <property type="match status" value="1"/>
</dbReference>
<proteinExistence type="inferred from homology"/>
<feature type="transmembrane region" description="Helical" evidence="7">
    <location>
        <begin position="636"/>
        <end position="652"/>
    </location>
</feature>
<feature type="transmembrane region" description="Helical" evidence="7">
    <location>
        <begin position="570"/>
        <end position="591"/>
    </location>
</feature>
<feature type="region of interest" description="Disordered" evidence="6">
    <location>
        <begin position="57"/>
        <end position="109"/>
    </location>
</feature>
<dbReference type="Pfam" id="PF06738">
    <property type="entry name" value="ThrE"/>
    <property type="match status" value="1"/>
</dbReference>
<dbReference type="InterPro" id="IPR051361">
    <property type="entry name" value="ThrE/Ser_Exporter"/>
</dbReference>
<feature type="transmembrane region" description="Helical" evidence="7">
    <location>
        <begin position="468"/>
        <end position="486"/>
    </location>
</feature>
<evidence type="ECO:0000259" key="8">
    <source>
        <dbReference type="Pfam" id="PF06738"/>
    </source>
</evidence>
<keyword evidence="11" id="KW-1185">Reference proteome</keyword>
<dbReference type="AlphaFoldDB" id="A0A698XK25"/>
<comment type="similarity">
    <text evidence="5">Belongs to the ThrE exporter (TC 2.A.79) family.</text>
</comment>
<dbReference type="GO" id="GO:0022857">
    <property type="term" value="F:transmembrane transporter activity"/>
    <property type="evidence" value="ECO:0007669"/>
    <property type="project" value="InterPro"/>
</dbReference>
<keyword evidence="3 7" id="KW-1133">Transmembrane helix</keyword>
<dbReference type="Pfam" id="PF12821">
    <property type="entry name" value="ThrE_2"/>
    <property type="match status" value="1"/>
</dbReference>
<sequence>MDNEHQPRSELSLSGTSTPERIDEGQITPDRSSVVFPDPGIPPEAIVERLREIRVKFRSRDEHMPAPEYGEDAQAERTPRDEMGADLEKGETAKSDINDADGKNGLTRMPSMRDRARHWLTKLGRPEEPGDALTPAIDTSEWVDDMPPLAGPQHEQHVHQDAAHEAQRALRGVGLHSGLRKRPKHFRMHSSESVTSVGGSDTDVETPQHGEGVLSYLLKLHAHHSFSGRSTPQTPDSGAATPKSGATSPLSGATTPRKKVKWYSKHSPNQSTMSLVGAGLNLGTQGAPMAMDDLKRSVASKREKMMAAGKSGKSKKSKKHLNDHIAARIASIITRQRYLMTLCRAMMRFGAPSHRLEEYMSLTAQVLDLHAQFLYLPGTMIMSFDDLATRTTEVKLVRVAQGVDLARLEDTQNIYKNLVHDKITVDEAITELDDVINRPAKYPTWLVVLCYGFASVAVGPFAFEARPIDMPITFFLGCLLGLLQLVFSPRSSLYSNVFEVLATILTSFLARAFGSIRNGVVDGAQQYYFCFSSMAQSSIALILPGFLVLSSSLELQSHQIIPGSIRMVYAIIYSLFLGYGITVGTTIYGLMDPKANPNTTCSGQLIGDNPYVQRFPFVAIYVVFLVIINQGKWKQVPVMILIAEAGYIVNYFSNLKLESNPELANTLGAFAIGVLGNLYSRIWHGHAATAILPAIFVLVPSGLASQGSLVSGVQSASEIRANITGDYSSSATASSADSSVYSMGYGMIQVAIGITVGLFLSAVVIYPLGKRRTGLFSF</sequence>
<feature type="compositionally biased region" description="Polar residues" evidence="6">
    <location>
        <begin position="227"/>
        <end position="236"/>
    </location>
</feature>
<feature type="compositionally biased region" description="Basic and acidic residues" evidence="6">
    <location>
        <begin position="74"/>
        <end position="102"/>
    </location>
</feature>
<feature type="transmembrane region" description="Helical" evidence="7">
    <location>
        <begin position="442"/>
        <end position="462"/>
    </location>
</feature>
<evidence type="ECO:0000256" key="3">
    <source>
        <dbReference type="ARBA" id="ARBA00022989"/>
    </source>
</evidence>
<feature type="transmembrane region" description="Helical" evidence="7">
    <location>
        <begin position="687"/>
        <end position="705"/>
    </location>
</feature>
<evidence type="ECO:0000313" key="10">
    <source>
        <dbReference type="EMBL" id="GAM33686.1"/>
    </source>
</evidence>
<feature type="domain" description="Threonine/serine exporter-like N-terminal" evidence="8">
    <location>
        <begin position="337"/>
        <end position="587"/>
    </location>
</feature>
<feature type="transmembrane region" description="Helical" evidence="7">
    <location>
        <begin position="611"/>
        <end position="629"/>
    </location>
</feature>
<feature type="compositionally biased region" description="Polar residues" evidence="6">
    <location>
        <begin position="9"/>
        <end position="19"/>
    </location>
</feature>
<evidence type="ECO:0000256" key="1">
    <source>
        <dbReference type="ARBA" id="ARBA00004141"/>
    </source>
</evidence>
<keyword evidence="4 7" id="KW-0472">Membrane</keyword>
<feature type="region of interest" description="Disordered" evidence="6">
    <location>
        <begin position="226"/>
        <end position="268"/>
    </location>
</feature>
<dbReference type="PANTHER" id="PTHR31082">
    <property type="entry name" value="PHEROMONE-REGULATED MEMBRANE PROTEIN 10"/>
    <property type="match status" value="1"/>
</dbReference>
<protein>
    <submittedName>
        <fullName evidence="10">DUF1212 family protein</fullName>
    </submittedName>
</protein>
<feature type="transmembrane region" description="Helical" evidence="7">
    <location>
        <begin position="747"/>
        <end position="768"/>
    </location>
</feature>
<name>A0A698XK25_TALPI</name>
<evidence type="ECO:0000256" key="2">
    <source>
        <dbReference type="ARBA" id="ARBA00022692"/>
    </source>
</evidence>
<keyword evidence="2 7" id="KW-0812">Transmembrane</keyword>
<organism evidence="10 11">
    <name type="scientific">Talaromyces pinophilus</name>
    <name type="common">Penicillium pinophilum</name>
    <dbReference type="NCBI Taxonomy" id="128442"/>
    <lineage>
        <taxon>Eukaryota</taxon>
        <taxon>Fungi</taxon>
        <taxon>Dikarya</taxon>
        <taxon>Ascomycota</taxon>
        <taxon>Pezizomycotina</taxon>
        <taxon>Eurotiomycetes</taxon>
        <taxon>Eurotiomycetidae</taxon>
        <taxon>Eurotiales</taxon>
        <taxon>Trichocomaceae</taxon>
        <taxon>Talaromyces</taxon>
        <taxon>Talaromyces sect. Talaromyces</taxon>
    </lineage>
</organism>
<dbReference type="InterPro" id="IPR024528">
    <property type="entry name" value="ThrE_2"/>
</dbReference>
<dbReference type="Proteomes" id="UP000053095">
    <property type="component" value="Unassembled WGS sequence"/>
</dbReference>
<evidence type="ECO:0000313" key="11">
    <source>
        <dbReference type="Proteomes" id="UP000053095"/>
    </source>
</evidence>
<dbReference type="EMBL" id="DF933809">
    <property type="protein sequence ID" value="GAM33686.1"/>
    <property type="molecule type" value="Genomic_DNA"/>
</dbReference>
<accession>A0A698XK25</accession>
<evidence type="ECO:0000256" key="7">
    <source>
        <dbReference type="SAM" id="Phobius"/>
    </source>
</evidence>
<feature type="region of interest" description="Disordered" evidence="6">
    <location>
        <begin position="179"/>
        <end position="208"/>
    </location>
</feature>
<feature type="domain" description="Threonine/Serine exporter ThrE" evidence="9">
    <location>
        <begin position="617"/>
        <end position="763"/>
    </location>
</feature>
<feature type="compositionally biased region" description="Polar residues" evidence="6">
    <location>
        <begin position="244"/>
        <end position="254"/>
    </location>
</feature>
<dbReference type="GO" id="GO:0016020">
    <property type="term" value="C:membrane"/>
    <property type="evidence" value="ECO:0007669"/>
    <property type="project" value="UniProtKB-SubCell"/>
</dbReference>
<dbReference type="InterPro" id="IPR010619">
    <property type="entry name" value="ThrE-like_N"/>
</dbReference>
<reference evidence="11" key="1">
    <citation type="journal article" date="2015" name="Genome Announc.">
        <title>Draft genome sequence of Talaromyces cellulolyticus strain Y-94, a source of lignocellulosic biomass-degrading enzymes.</title>
        <authorList>
            <person name="Fujii T."/>
            <person name="Koike H."/>
            <person name="Sawayama S."/>
            <person name="Yano S."/>
            <person name="Inoue H."/>
        </authorList>
    </citation>
    <scope>NUCLEOTIDE SEQUENCE [LARGE SCALE GENOMIC DNA]</scope>
    <source>
        <strain evidence="11">Y-94</strain>
    </source>
</reference>